<proteinExistence type="predicted"/>
<dbReference type="RefSeq" id="WP_132872284.1">
    <property type="nucleotide sequence ID" value="NZ_JAJUHT010000014.1"/>
</dbReference>
<evidence type="ECO:0000313" key="1">
    <source>
        <dbReference type="EMBL" id="TCK62312.1"/>
    </source>
</evidence>
<organism evidence="1 2">
    <name type="scientific">Seleniivibrio woodruffii</name>
    <dbReference type="NCBI Taxonomy" id="1078050"/>
    <lineage>
        <taxon>Bacteria</taxon>
        <taxon>Pseudomonadati</taxon>
        <taxon>Deferribacterota</taxon>
        <taxon>Deferribacteres</taxon>
        <taxon>Deferribacterales</taxon>
        <taxon>Geovibrionaceae</taxon>
        <taxon>Seleniivibrio</taxon>
    </lineage>
</organism>
<accession>A0A4R1KCQ4</accession>
<gene>
    <name evidence="1" type="ORF">C8D98_0835</name>
</gene>
<comment type="caution">
    <text evidence="1">The sequence shown here is derived from an EMBL/GenBank/DDBJ whole genome shotgun (WGS) entry which is preliminary data.</text>
</comment>
<dbReference type="EMBL" id="SMGG01000003">
    <property type="protein sequence ID" value="TCK62312.1"/>
    <property type="molecule type" value="Genomic_DNA"/>
</dbReference>
<name>A0A4R1KCQ4_9BACT</name>
<evidence type="ECO:0000313" key="2">
    <source>
        <dbReference type="Proteomes" id="UP000294614"/>
    </source>
</evidence>
<sequence length="73" mass="7428">MDLTTLAMAGTVVSAGKILYEVGSKVADLLSDDEPQEVQEYQPAPSVLAGLTPEGVNNAVEGASTGSTIDFSA</sequence>
<dbReference type="AlphaFoldDB" id="A0A4R1KCQ4"/>
<protein>
    <submittedName>
        <fullName evidence="1">Uncharacterized protein</fullName>
    </submittedName>
</protein>
<keyword evidence="2" id="KW-1185">Reference proteome</keyword>
<reference evidence="1 2" key="1">
    <citation type="submission" date="2019-03" db="EMBL/GenBank/DDBJ databases">
        <title>Genomic Encyclopedia of Type Strains, Phase IV (KMG-IV): sequencing the most valuable type-strain genomes for metagenomic binning, comparative biology and taxonomic classification.</title>
        <authorList>
            <person name="Goeker M."/>
        </authorList>
    </citation>
    <scope>NUCLEOTIDE SEQUENCE [LARGE SCALE GENOMIC DNA]</scope>
    <source>
        <strain evidence="1 2">DSM 24984</strain>
    </source>
</reference>
<dbReference type="Proteomes" id="UP000294614">
    <property type="component" value="Unassembled WGS sequence"/>
</dbReference>